<feature type="transmembrane region" description="Helical" evidence="2">
    <location>
        <begin position="357"/>
        <end position="378"/>
    </location>
</feature>
<dbReference type="InterPro" id="IPR020846">
    <property type="entry name" value="MFS_dom"/>
</dbReference>
<feature type="transmembrane region" description="Helical" evidence="2">
    <location>
        <begin position="31"/>
        <end position="51"/>
    </location>
</feature>
<evidence type="ECO:0000259" key="3">
    <source>
        <dbReference type="PROSITE" id="PS50850"/>
    </source>
</evidence>
<evidence type="ECO:0000313" key="4">
    <source>
        <dbReference type="EMBL" id="CAK8683240.1"/>
    </source>
</evidence>
<feature type="domain" description="Major facilitator superfamily (MFS) profile" evidence="3">
    <location>
        <begin position="321"/>
        <end position="523"/>
    </location>
</feature>
<keyword evidence="2" id="KW-1133">Transmembrane helix</keyword>
<dbReference type="InterPro" id="IPR050327">
    <property type="entry name" value="Proton-linked_MCT"/>
</dbReference>
<dbReference type="Pfam" id="PF07690">
    <property type="entry name" value="MFS_1"/>
    <property type="match status" value="2"/>
</dbReference>
<dbReference type="Gene3D" id="1.20.1250.20">
    <property type="entry name" value="MFS general substrate transporter like domains"/>
    <property type="match status" value="2"/>
</dbReference>
<organism evidence="4 5">
    <name type="scientific">Clavelina lepadiformis</name>
    <name type="common">Light-bulb sea squirt</name>
    <name type="synonym">Ascidia lepadiformis</name>
    <dbReference type="NCBI Taxonomy" id="159417"/>
    <lineage>
        <taxon>Eukaryota</taxon>
        <taxon>Metazoa</taxon>
        <taxon>Chordata</taxon>
        <taxon>Tunicata</taxon>
        <taxon>Ascidiacea</taxon>
        <taxon>Aplousobranchia</taxon>
        <taxon>Clavelinidae</taxon>
        <taxon>Clavelina</taxon>
    </lineage>
</organism>
<feature type="transmembrane region" description="Helical" evidence="2">
    <location>
        <begin position="484"/>
        <end position="506"/>
    </location>
</feature>
<name>A0ABP0FUC6_CLALP</name>
<evidence type="ECO:0000256" key="1">
    <source>
        <dbReference type="ARBA" id="ARBA00004141"/>
    </source>
</evidence>
<proteinExistence type="predicted"/>
<feature type="transmembrane region" description="Helical" evidence="2">
    <location>
        <begin position="63"/>
        <end position="86"/>
    </location>
</feature>
<evidence type="ECO:0000313" key="5">
    <source>
        <dbReference type="Proteomes" id="UP001642483"/>
    </source>
</evidence>
<dbReference type="PROSITE" id="PS51257">
    <property type="entry name" value="PROKAR_LIPOPROTEIN"/>
    <property type="match status" value="1"/>
</dbReference>
<dbReference type="PANTHER" id="PTHR11360">
    <property type="entry name" value="MONOCARBOXYLATE TRANSPORTER"/>
    <property type="match status" value="1"/>
</dbReference>
<protein>
    <recommendedName>
        <fullName evidence="3">Major facilitator superfamily (MFS) profile domain-containing protein</fullName>
    </recommendedName>
</protein>
<dbReference type="EMBL" id="CAWYQH010000097">
    <property type="protein sequence ID" value="CAK8683240.1"/>
    <property type="molecule type" value="Genomic_DNA"/>
</dbReference>
<feature type="transmembrane region" description="Helical" evidence="2">
    <location>
        <begin position="416"/>
        <end position="441"/>
    </location>
</feature>
<dbReference type="PANTHER" id="PTHR11360:SF313">
    <property type="entry name" value="MONOCARBOXYLATE TRANSPORTER 13-LIKE ISOFORM X1"/>
    <property type="match status" value="1"/>
</dbReference>
<evidence type="ECO:0000256" key="2">
    <source>
        <dbReference type="SAM" id="Phobius"/>
    </source>
</evidence>
<feature type="transmembrane region" description="Helical" evidence="2">
    <location>
        <begin position="92"/>
        <end position="113"/>
    </location>
</feature>
<keyword evidence="2" id="KW-0812">Transmembrane</keyword>
<reference evidence="4 5" key="1">
    <citation type="submission" date="2024-02" db="EMBL/GenBank/DDBJ databases">
        <authorList>
            <person name="Daric V."/>
            <person name="Darras S."/>
        </authorList>
    </citation>
    <scope>NUCLEOTIDE SEQUENCE [LARGE SCALE GENOMIC DNA]</scope>
</reference>
<dbReference type="InterPro" id="IPR036259">
    <property type="entry name" value="MFS_trans_sf"/>
</dbReference>
<comment type="subcellular location">
    <subcellularLocation>
        <location evidence="1">Membrane</location>
        <topology evidence="1">Multi-pass membrane protein</topology>
    </subcellularLocation>
</comment>
<dbReference type="PROSITE" id="PS50850">
    <property type="entry name" value="MFS"/>
    <property type="match status" value="1"/>
</dbReference>
<keyword evidence="5" id="KW-1185">Reference proteome</keyword>
<gene>
    <name evidence="4" type="ORF">CVLEPA_LOCUS14333</name>
</gene>
<sequence length="523" mass="57933">MAGQRVTMMTGGVLSCIGTILISQAPNISVAYVGSILTGIGFGFAYCSGSSQIGVYFNRKRSLAYGIAALGAPANGMLFPPMLLYLTQEYTWRGAILITAGICLNLMVAGSLLRPVEITSDSKQCIGDEDHISISLNKEIVSNICNSPILTQKEKKNRVEKIIDENILDSLKYPVVDTTQFLKVMSASTTQIHQDETLSVCSNEKLVTLSLPQLPTFHKPYQNPNCTCSPLAKQIMLHETNEKLLAQLLVPDAKIEENSALQTLSNKEIEVMDSELRTSNIFLSTKIETPEKHFDRTLKINYLTRIYTFFYPYITLLKQWRFMLFVLTGSLDYFVRLVPTSFIVVHAQKLGLGQVKGAYLLVIFAVFDSIIRPITGLATSRLSQRWLRKGVEIILFGGAEFVMGLVNILAPSATGFLTLAMYMGVYGITNGLNSSWCFPILTRLVPIDHLHHAIGLFHFFCGIGLLTGPPLTGYLADVSGNYNIVFYFSGAVLLLSCGTACILFYLTQKYGIRKVDIIFQKNK</sequence>
<comment type="caution">
    <text evidence="4">The sequence shown here is derived from an EMBL/GenBank/DDBJ whole genome shotgun (WGS) entry which is preliminary data.</text>
</comment>
<dbReference type="Proteomes" id="UP001642483">
    <property type="component" value="Unassembled WGS sequence"/>
</dbReference>
<feature type="transmembrane region" description="Helical" evidence="2">
    <location>
        <begin position="390"/>
        <end position="410"/>
    </location>
</feature>
<accession>A0ABP0FUC6</accession>
<keyword evidence="2" id="KW-0472">Membrane</keyword>
<dbReference type="SUPFAM" id="SSF103473">
    <property type="entry name" value="MFS general substrate transporter"/>
    <property type="match status" value="1"/>
</dbReference>
<dbReference type="InterPro" id="IPR011701">
    <property type="entry name" value="MFS"/>
</dbReference>
<feature type="transmembrane region" description="Helical" evidence="2">
    <location>
        <begin position="453"/>
        <end position="472"/>
    </location>
</feature>